<dbReference type="Pfam" id="PF14009">
    <property type="entry name" value="PADRE"/>
    <property type="match status" value="1"/>
</dbReference>
<sequence>MGSCFSVAATESTVDSQSTSKVVTANGCLKEYSTPVSVRQVLGSDTVSCFLCNADSLNYNENISALDLTEMVQLGQLYFILPIEKLRSTLSSEDMATLAVKDSLVISSPTKSRQRVNSIFQVMPMTEDDELEDYKRINEFSVSNLSAKVARKKMGSSVPLNLFRERLSTIVEVSRF</sequence>
<reference evidence="2" key="1">
    <citation type="journal article" date="2017" name="Nat. Commun.">
        <title>The asparagus genome sheds light on the origin and evolution of a young Y chromosome.</title>
        <authorList>
            <person name="Harkess A."/>
            <person name="Zhou J."/>
            <person name="Xu C."/>
            <person name="Bowers J.E."/>
            <person name="Van der Hulst R."/>
            <person name="Ayyampalayam S."/>
            <person name="Mercati F."/>
            <person name="Riccardi P."/>
            <person name="McKain M.R."/>
            <person name="Kakrana A."/>
            <person name="Tang H."/>
            <person name="Ray J."/>
            <person name="Groenendijk J."/>
            <person name="Arikit S."/>
            <person name="Mathioni S.M."/>
            <person name="Nakano M."/>
            <person name="Shan H."/>
            <person name="Telgmann-Rauber A."/>
            <person name="Kanno A."/>
            <person name="Yue Z."/>
            <person name="Chen H."/>
            <person name="Li W."/>
            <person name="Chen Y."/>
            <person name="Xu X."/>
            <person name="Zhang Y."/>
            <person name="Luo S."/>
            <person name="Chen H."/>
            <person name="Gao J."/>
            <person name="Mao Z."/>
            <person name="Pires J.C."/>
            <person name="Luo M."/>
            <person name="Kudrna D."/>
            <person name="Wing R.A."/>
            <person name="Meyers B.C."/>
            <person name="Yi K."/>
            <person name="Kong H."/>
            <person name="Lavrijsen P."/>
            <person name="Sunseri F."/>
            <person name="Falavigna A."/>
            <person name="Ye Y."/>
            <person name="Leebens-Mack J.H."/>
            <person name="Chen G."/>
        </authorList>
    </citation>
    <scope>NUCLEOTIDE SEQUENCE [LARGE SCALE GENOMIC DNA]</scope>
    <source>
        <strain evidence="2">cv. DH0086</strain>
    </source>
</reference>
<dbReference type="AlphaFoldDB" id="A0A5P1ES58"/>
<dbReference type="EMBL" id="CM007385">
    <property type="protein sequence ID" value="ONK68786.1"/>
    <property type="molecule type" value="Genomic_DNA"/>
</dbReference>
<protein>
    <submittedName>
        <fullName evidence="1">Uncharacterized protein</fullName>
    </submittedName>
</protein>
<keyword evidence="2" id="KW-1185">Reference proteome</keyword>
<dbReference type="Proteomes" id="UP000243459">
    <property type="component" value="Chromosome 5"/>
</dbReference>
<dbReference type="InterPro" id="IPR025322">
    <property type="entry name" value="PADRE_dom"/>
</dbReference>
<dbReference type="PANTHER" id="PTHR33052">
    <property type="entry name" value="DUF4228 DOMAIN PROTEIN-RELATED"/>
    <property type="match status" value="1"/>
</dbReference>
<proteinExistence type="predicted"/>
<organism evidence="1 2">
    <name type="scientific">Asparagus officinalis</name>
    <name type="common">Garden asparagus</name>
    <dbReference type="NCBI Taxonomy" id="4686"/>
    <lineage>
        <taxon>Eukaryota</taxon>
        <taxon>Viridiplantae</taxon>
        <taxon>Streptophyta</taxon>
        <taxon>Embryophyta</taxon>
        <taxon>Tracheophyta</taxon>
        <taxon>Spermatophyta</taxon>
        <taxon>Magnoliopsida</taxon>
        <taxon>Liliopsida</taxon>
        <taxon>Asparagales</taxon>
        <taxon>Asparagaceae</taxon>
        <taxon>Asparagoideae</taxon>
        <taxon>Asparagus</taxon>
    </lineage>
</organism>
<dbReference type="OMA" id="SPTCFIC"/>
<accession>A0A5P1ES58</accession>
<gene>
    <name evidence="1" type="ORF">A4U43_C05F15980</name>
</gene>
<dbReference type="Gramene" id="ONK68786">
    <property type="protein sequence ID" value="ONK68786"/>
    <property type="gene ID" value="A4U43_C05F15980"/>
</dbReference>
<evidence type="ECO:0000313" key="2">
    <source>
        <dbReference type="Proteomes" id="UP000243459"/>
    </source>
</evidence>
<evidence type="ECO:0000313" key="1">
    <source>
        <dbReference type="EMBL" id="ONK68786.1"/>
    </source>
</evidence>
<dbReference type="OrthoDB" id="1919386at2759"/>
<name>A0A5P1ES58_ASPOF</name>